<dbReference type="Proteomes" id="UP000219286">
    <property type="component" value="Unassembled WGS sequence"/>
</dbReference>
<proteinExistence type="predicted"/>
<gene>
    <name evidence="1" type="ORF">A9Z42_0074400</name>
</gene>
<reference evidence="1 2" key="1">
    <citation type="journal article" date="2015" name="Genome Announc.">
        <title>Genome sequence and annotation of Trichoderma parareesei, the ancestor of the cellulase producer Trichoderma reesei.</title>
        <authorList>
            <person name="Yang D."/>
            <person name="Pomraning K."/>
            <person name="Kopchinskiy A."/>
            <person name="Karimi Aghcheh R."/>
            <person name="Atanasova L."/>
            <person name="Chenthamara K."/>
            <person name="Baker S.E."/>
            <person name="Zhang R."/>
            <person name="Shen Q."/>
            <person name="Freitag M."/>
            <person name="Kubicek C.P."/>
            <person name="Druzhinina I.S."/>
        </authorList>
    </citation>
    <scope>NUCLEOTIDE SEQUENCE [LARGE SCALE GENOMIC DNA]</scope>
    <source>
        <strain evidence="1 2">CBS 125925</strain>
    </source>
</reference>
<dbReference type="AlphaFoldDB" id="A0A2H2ZIE1"/>
<protein>
    <submittedName>
        <fullName evidence="1">Uncharacterized protein</fullName>
    </submittedName>
</protein>
<evidence type="ECO:0000313" key="2">
    <source>
        <dbReference type="Proteomes" id="UP000219286"/>
    </source>
</evidence>
<dbReference type="OrthoDB" id="10263226at2759"/>
<comment type="caution">
    <text evidence="1">The sequence shown here is derived from an EMBL/GenBank/DDBJ whole genome shotgun (WGS) entry which is preliminary data.</text>
</comment>
<sequence length="136" mass="15163">MGRTDSNSTDEEGTVNSLDIQVPLSLMTATPVPAQRADVSSRIPRKCASENIERYLLSRKNDTFQIATDETATKRTQHPFTSTEDISGRFNGRLPVYFLVILSLDPWNMSNPLPGQDCLRIGQHLLRPEIYEAGGI</sequence>
<name>A0A2H2ZIE1_TRIPA</name>
<evidence type="ECO:0000313" key="1">
    <source>
        <dbReference type="EMBL" id="OTA06663.1"/>
    </source>
</evidence>
<dbReference type="EMBL" id="LFMI01000707">
    <property type="protein sequence ID" value="OTA06663.1"/>
    <property type="molecule type" value="Genomic_DNA"/>
</dbReference>
<keyword evidence="2" id="KW-1185">Reference proteome</keyword>
<accession>A0A2H2ZIE1</accession>
<organism evidence="1 2">
    <name type="scientific">Trichoderma parareesei</name>
    <name type="common">Filamentous fungus</name>
    <dbReference type="NCBI Taxonomy" id="858221"/>
    <lineage>
        <taxon>Eukaryota</taxon>
        <taxon>Fungi</taxon>
        <taxon>Dikarya</taxon>
        <taxon>Ascomycota</taxon>
        <taxon>Pezizomycotina</taxon>
        <taxon>Sordariomycetes</taxon>
        <taxon>Hypocreomycetidae</taxon>
        <taxon>Hypocreales</taxon>
        <taxon>Hypocreaceae</taxon>
        <taxon>Trichoderma</taxon>
    </lineage>
</organism>